<reference evidence="1" key="1">
    <citation type="submission" date="2018-02" db="EMBL/GenBank/DDBJ databases">
        <title>Rhizophora mucronata_Transcriptome.</title>
        <authorList>
            <person name="Meera S.P."/>
            <person name="Sreeshan A."/>
            <person name="Augustine A."/>
        </authorList>
    </citation>
    <scope>NUCLEOTIDE SEQUENCE</scope>
    <source>
        <tissue evidence="1">Leaf</tissue>
    </source>
</reference>
<sequence length="62" mass="7100">MTDAHIQALKSLYFHKNTISCTQQLGMKLSLQEDSFCCSNSSFTFLATHYLFNEKIIKLPIV</sequence>
<organism evidence="1">
    <name type="scientific">Rhizophora mucronata</name>
    <name type="common">Asiatic mangrove</name>
    <dbReference type="NCBI Taxonomy" id="61149"/>
    <lineage>
        <taxon>Eukaryota</taxon>
        <taxon>Viridiplantae</taxon>
        <taxon>Streptophyta</taxon>
        <taxon>Embryophyta</taxon>
        <taxon>Tracheophyta</taxon>
        <taxon>Spermatophyta</taxon>
        <taxon>Magnoliopsida</taxon>
        <taxon>eudicotyledons</taxon>
        <taxon>Gunneridae</taxon>
        <taxon>Pentapetalae</taxon>
        <taxon>rosids</taxon>
        <taxon>fabids</taxon>
        <taxon>Malpighiales</taxon>
        <taxon>Rhizophoraceae</taxon>
        <taxon>Rhizophora</taxon>
    </lineage>
</organism>
<accession>A0A2P2NMX8</accession>
<dbReference type="EMBL" id="GGEC01063276">
    <property type="protein sequence ID" value="MBX43760.1"/>
    <property type="molecule type" value="Transcribed_RNA"/>
</dbReference>
<name>A0A2P2NMX8_RHIMU</name>
<dbReference type="AlphaFoldDB" id="A0A2P2NMX8"/>
<protein>
    <submittedName>
        <fullName evidence="1">Uncharacterized protein</fullName>
    </submittedName>
</protein>
<evidence type="ECO:0000313" key="1">
    <source>
        <dbReference type="EMBL" id="MBX43760.1"/>
    </source>
</evidence>
<proteinExistence type="predicted"/>